<reference evidence="2" key="1">
    <citation type="submission" date="2015-07" db="EMBL/GenBank/DDBJ databases">
        <title>Near-Complete Genome Sequence of the Cellulolytic Bacterium Bacteroides (Pseudobacteroides) cellulosolvens ATCC 35603.</title>
        <authorList>
            <person name="Dassa B."/>
            <person name="Utturkar S.M."/>
            <person name="Klingeman D.M."/>
            <person name="Hurt R.A."/>
            <person name="Keller M."/>
            <person name="Xu J."/>
            <person name="Reddy Y.H.K."/>
            <person name="Borovok I."/>
            <person name="Grinberg I.R."/>
            <person name="Lamed R."/>
            <person name="Zhivin O."/>
            <person name="Bayer E.A."/>
            <person name="Brown S.D."/>
        </authorList>
    </citation>
    <scope>NUCLEOTIDE SEQUENCE [LARGE SCALE GENOMIC DNA]</scope>
    <source>
        <strain evidence="2">DSM 2933</strain>
    </source>
</reference>
<dbReference type="InterPro" id="IPR020256">
    <property type="entry name" value="Spore_coat_CotJA"/>
</dbReference>
<comment type="caution">
    <text evidence="1">The sequence shown here is derived from an EMBL/GenBank/DDBJ whole genome shotgun (WGS) entry which is preliminary data.</text>
</comment>
<evidence type="ECO:0000313" key="2">
    <source>
        <dbReference type="Proteomes" id="UP000036923"/>
    </source>
</evidence>
<keyword evidence="1" id="KW-0167">Capsid protein</keyword>
<keyword evidence="1" id="KW-0946">Virion</keyword>
<name>A0A0L6JG15_9FIRM</name>
<protein>
    <submittedName>
        <fullName evidence="1">Spore coat protein CotJA</fullName>
    </submittedName>
</protein>
<dbReference type="EMBL" id="LGTC01000001">
    <property type="protein sequence ID" value="KNY24791.1"/>
    <property type="molecule type" value="Genomic_DNA"/>
</dbReference>
<sequence length="68" mass="7789">MNIMNNNNYNGPNDLYPVSMEMPKLAHAYVPFQYLSCLYTPEVGLKRGTIFPELDRPYGVDPEYTVDA</sequence>
<dbReference type="STRING" id="398512.Bccel_0048"/>
<dbReference type="RefSeq" id="WP_152965880.1">
    <property type="nucleotide sequence ID" value="NZ_JQKC01000009.1"/>
</dbReference>
<accession>A0A0L6JG15</accession>
<dbReference type="Pfam" id="PF11007">
    <property type="entry name" value="CotJA"/>
    <property type="match status" value="1"/>
</dbReference>
<evidence type="ECO:0000313" key="1">
    <source>
        <dbReference type="EMBL" id="KNY24791.1"/>
    </source>
</evidence>
<gene>
    <name evidence="1" type="ORF">Bccel_0048</name>
</gene>
<dbReference type="Proteomes" id="UP000036923">
    <property type="component" value="Unassembled WGS sequence"/>
</dbReference>
<organism evidence="1 2">
    <name type="scientific">Pseudobacteroides cellulosolvens ATCC 35603 = DSM 2933</name>
    <dbReference type="NCBI Taxonomy" id="398512"/>
    <lineage>
        <taxon>Bacteria</taxon>
        <taxon>Bacillati</taxon>
        <taxon>Bacillota</taxon>
        <taxon>Clostridia</taxon>
        <taxon>Eubacteriales</taxon>
        <taxon>Oscillospiraceae</taxon>
        <taxon>Pseudobacteroides</taxon>
    </lineage>
</organism>
<dbReference type="PATRIC" id="fig|398512.5.peg.54"/>
<dbReference type="eggNOG" id="ENOG50324A8">
    <property type="taxonomic scope" value="Bacteria"/>
</dbReference>
<keyword evidence="2" id="KW-1185">Reference proteome</keyword>
<proteinExistence type="predicted"/>
<dbReference type="AlphaFoldDB" id="A0A0L6JG15"/>
<dbReference type="OrthoDB" id="9800571at2"/>